<dbReference type="NCBIfam" id="TIGR01494">
    <property type="entry name" value="ATPase_P-type"/>
    <property type="match status" value="1"/>
</dbReference>
<evidence type="ECO:0000256" key="8">
    <source>
        <dbReference type="ARBA" id="ARBA00022967"/>
    </source>
</evidence>
<feature type="transmembrane region" description="Helical" evidence="11">
    <location>
        <begin position="52"/>
        <end position="75"/>
    </location>
</feature>
<sequence length="569" mass="63903">MSSFHVGGKVVERVDPLRKRYWSWRLDVWPFAIIYAVWLTTIVPSLDIVDAFIVLGGLFAVHILVFLFTVWSVVFKCFVQYSKVNGIHHADACKITPAKFSGSQEVAQLHCREVLAGSSSPVDIKEIYFDFKKQRFIYSKEKETFCKLSYPTKETFGYYLKSTGHGTDAKIAAATEKWGRNVFEYPQPTFQKLMKEHCMEPFFVFQVFCVGLWCLDEYWYYSLFTLFMLFMFESTMAKSRLKTLTELRRVKVDSQILMVYRCGKWVKLPGTDLLPGDVVSIGRSTGQNGEDKSVPADMLILAGSAIVNEAILTGESTPQWKVSIMGRGNEEKLSIRRDKSHVLFGGTKILQHTPDKTFPIKTPDGGCLAVVLRTGFETSQGKLMRTIIFSTERVTANSWESGLFILFLVIFAIIAAGYVLKKGLEDPTRSKYKLLLSCSLIITSVIPPELPMELSIAVNTSLIALARRGIFCTEPFRIPFAGKVDICCFDKTGTLTSDDMEFSGVGGLTESVDLETEISKVQARTVEILASCHALVFVDNKLVGDPLEKAALKGIDWTYKSDEKALPKK</sequence>
<dbReference type="EMBL" id="CAUOFW020005436">
    <property type="protein sequence ID" value="CAK9170150.1"/>
    <property type="molecule type" value="Genomic_DNA"/>
</dbReference>
<comment type="similarity">
    <text evidence="2">Belongs to the cation transport ATPase (P-type) (TC 3.A.3) family. Type V subfamily.</text>
</comment>
<feature type="transmembrane region" description="Helical" evidence="11">
    <location>
        <begin position="28"/>
        <end position="46"/>
    </location>
</feature>
<dbReference type="PROSITE" id="PS00154">
    <property type="entry name" value="ATPASE_E1_E2"/>
    <property type="match status" value="1"/>
</dbReference>
<evidence type="ECO:0000256" key="1">
    <source>
        <dbReference type="ARBA" id="ARBA00004141"/>
    </source>
</evidence>
<keyword evidence="6" id="KW-0067">ATP-binding</keyword>
<keyword evidence="5" id="KW-0547">Nucleotide-binding</keyword>
<dbReference type="InterPro" id="IPR059000">
    <property type="entry name" value="ATPase_P-type_domA"/>
</dbReference>
<dbReference type="InterPro" id="IPR057255">
    <property type="entry name" value="2TM_P5A-ATPase"/>
</dbReference>
<dbReference type="InterPro" id="IPR006544">
    <property type="entry name" value="P-type_TPase_V"/>
</dbReference>
<keyword evidence="8" id="KW-1278">Translocase</keyword>
<proteinExistence type="inferred from homology"/>
<feature type="domain" description="P-type ATPase A" evidence="12">
    <location>
        <begin position="258"/>
        <end position="386"/>
    </location>
</feature>
<keyword evidence="7" id="KW-0460">Magnesium</keyword>
<gene>
    <name evidence="14" type="ORF">ILEXP_LOCUS39635</name>
</gene>
<keyword evidence="9 11" id="KW-1133">Transmembrane helix</keyword>
<dbReference type="Pfam" id="PF23143">
    <property type="entry name" value="2TM_P5A-ATPase"/>
    <property type="match status" value="1"/>
</dbReference>
<evidence type="ECO:0000256" key="9">
    <source>
        <dbReference type="ARBA" id="ARBA00022989"/>
    </source>
</evidence>
<evidence type="ECO:0000259" key="12">
    <source>
        <dbReference type="Pfam" id="PF00122"/>
    </source>
</evidence>
<evidence type="ECO:0008006" key="16">
    <source>
        <dbReference type="Google" id="ProtNLM"/>
    </source>
</evidence>
<comment type="caution">
    <text evidence="14">The sequence shown here is derived from an EMBL/GenBank/DDBJ whole genome shotgun (WGS) entry which is preliminary data.</text>
</comment>
<evidence type="ECO:0000256" key="5">
    <source>
        <dbReference type="ARBA" id="ARBA00022741"/>
    </source>
</evidence>
<evidence type="ECO:0000256" key="4">
    <source>
        <dbReference type="ARBA" id="ARBA00022723"/>
    </source>
</evidence>
<evidence type="ECO:0000256" key="3">
    <source>
        <dbReference type="ARBA" id="ARBA00022692"/>
    </source>
</evidence>
<evidence type="ECO:0000256" key="2">
    <source>
        <dbReference type="ARBA" id="ARBA00006000"/>
    </source>
</evidence>
<dbReference type="AlphaFoldDB" id="A0ABC8TL07"/>
<evidence type="ECO:0000256" key="10">
    <source>
        <dbReference type="ARBA" id="ARBA00023136"/>
    </source>
</evidence>
<evidence type="ECO:0000313" key="15">
    <source>
        <dbReference type="Proteomes" id="UP001642360"/>
    </source>
</evidence>
<name>A0ABC8TL07_9AQUA</name>
<evidence type="ECO:0000256" key="6">
    <source>
        <dbReference type="ARBA" id="ARBA00022840"/>
    </source>
</evidence>
<dbReference type="Proteomes" id="UP001642360">
    <property type="component" value="Unassembled WGS sequence"/>
</dbReference>
<dbReference type="Pfam" id="PF00122">
    <property type="entry name" value="E1-E2_ATPase"/>
    <property type="match status" value="1"/>
</dbReference>
<feature type="transmembrane region" description="Helical" evidence="11">
    <location>
        <begin position="402"/>
        <end position="420"/>
    </location>
</feature>
<keyword evidence="3 11" id="KW-0812">Transmembrane</keyword>
<dbReference type="FunFam" id="2.70.150.10:FF:000027">
    <property type="entry name" value="Cation-transporting ATPase"/>
    <property type="match status" value="1"/>
</dbReference>
<feature type="transmembrane region" description="Helical" evidence="11">
    <location>
        <begin position="202"/>
        <end position="221"/>
    </location>
</feature>
<organism evidence="14 15">
    <name type="scientific">Ilex paraguariensis</name>
    <name type="common">yerba mate</name>
    <dbReference type="NCBI Taxonomy" id="185542"/>
    <lineage>
        <taxon>Eukaryota</taxon>
        <taxon>Viridiplantae</taxon>
        <taxon>Streptophyta</taxon>
        <taxon>Embryophyta</taxon>
        <taxon>Tracheophyta</taxon>
        <taxon>Spermatophyta</taxon>
        <taxon>Magnoliopsida</taxon>
        <taxon>eudicotyledons</taxon>
        <taxon>Gunneridae</taxon>
        <taxon>Pentapetalae</taxon>
        <taxon>asterids</taxon>
        <taxon>campanulids</taxon>
        <taxon>Aquifoliales</taxon>
        <taxon>Aquifoliaceae</taxon>
        <taxon>Ilex</taxon>
    </lineage>
</organism>
<dbReference type="InterPro" id="IPR023298">
    <property type="entry name" value="ATPase_P-typ_TM_dom_sf"/>
</dbReference>
<accession>A0ABC8TL07</accession>
<keyword evidence="10 11" id="KW-0472">Membrane</keyword>
<evidence type="ECO:0000256" key="7">
    <source>
        <dbReference type="ARBA" id="ARBA00022842"/>
    </source>
</evidence>
<dbReference type="PANTHER" id="PTHR45630:SF7">
    <property type="entry name" value="ENDOPLASMIC RETICULUM TRANSMEMBRANE HELIX TRANSLOCASE"/>
    <property type="match status" value="1"/>
</dbReference>
<dbReference type="InterPro" id="IPR008250">
    <property type="entry name" value="ATPase_P-typ_transduc_dom_A_sf"/>
</dbReference>
<evidence type="ECO:0000259" key="13">
    <source>
        <dbReference type="Pfam" id="PF23143"/>
    </source>
</evidence>
<keyword evidence="15" id="KW-1185">Reference proteome</keyword>
<feature type="domain" description="P5A-ATPase transmembrane helical hairpin" evidence="13">
    <location>
        <begin position="20"/>
        <end position="85"/>
    </location>
</feature>
<evidence type="ECO:0000256" key="11">
    <source>
        <dbReference type="SAM" id="Phobius"/>
    </source>
</evidence>
<comment type="subcellular location">
    <subcellularLocation>
        <location evidence="1">Membrane</location>
        <topology evidence="1">Multi-pass membrane protein</topology>
    </subcellularLocation>
</comment>
<dbReference type="InterPro" id="IPR018303">
    <property type="entry name" value="ATPase_P-typ_P_site"/>
</dbReference>
<dbReference type="Gene3D" id="2.70.150.10">
    <property type="entry name" value="Calcium-transporting ATPase, cytoplasmic transduction domain A"/>
    <property type="match status" value="1"/>
</dbReference>
<dbReference type="GO" id="GO:0016020">
    <property type="term" value="C:membrane"/>
    <property type="evidence" value="ECO:0007669"/>
    <property type="project" value="UniProtKB-SubCell"/>
</dbReference>
<dbReference type="PANTHER" id="PTHR45630">
    <property type="entry name" value="CATION-TRANSPORTING ATPASE-RELATED"/>
    <property type="match status" value="1"/>
</dbReference>
<evidence type="ECO:0000313" key="14">
    <source>
        <dbReference type="EMBL" id="CAK9170150.1"/>
    </source>
</evidence>
<dbReference type="SUPFAM" id="SSF81653">
    <property type="entry name" value="Calcium ATPase, transduction domain A"/>
    <property type="match status" value="1"/>
</dbReference>
<protein>
    <recommendedName>
        <fullName evidence="16">Manganese-transporting ATPase PDR2</fullName>
    </recommendedName>
</protein>
<dbReference type="InterPro" id="IPR001757">
    <property type="entry name" value="P_typ_ATPase"/>
</dbReference>
<keyword evidence="4" id="KW-0479">Metal-binding</keyword>
<dbReference type="SUPFAM" id="SSF81665">
    <property type="entry name" value="Calcium ATPase, transmembrane domain M"/>
    <property type="match status" value="1"/>
</dbReference>
<dbReference type="GO" id="GO:0046872">
    <property type="term" value="F:metal ion binding"/>
    <property type="evidence" value="ECO:0007669"/>
    <property type="project" value="UniProtKB-KW"/>
</dbReference>
<reference evidence="14 15" key="1">
    <citation type="submission" date="2024-02" db="EMBL/GenBank/DDBJ databases">
        <authorList>
            <person name="Vignale AGUSTIN F."/>
            <person name="Sosa J E."/>
            <person name="Modenutti C."/>
        </authorList>
    </citation>
    <scope>NUCLEOTIDE SEQUENCE [LARGE SCALE GENOMIC DNA]</scope>
</reference>
<dbReference type="GO" id="GO:0005524">
    <property type="term" value="F:ATP binding"/>
    <property type="evidence" value="ECO:0007669"/>
    <property type="project" value="UniProtKB-KW"/>
</dbReference>